<feature type="compositionally biased region" description="Basic and acidic residues" evidence="5">
    <location>
        <begin position="653"/>
        <end position="683"/>
    </location>
</feature>
<feature type="region of interest" description="Disordered" evidence="5">
    <location>
        <begin position="165"/>
        <end position="218"/>
    </location>
</feature>
<gene>
    <name evidence="7" type="ORF">BDP27DRAFT_862810</name>
</gene>
<feature type="compositionally biased region" description="Basic and acidic residues" evidence="5">
    <location>
        <begin position="169"/>
        <end position="181"/>
    </location>
</feature>
<feature type="compositionally biased region" description="Low complexity" evidence="5">
    <location>
        <begin position="201"/>
        <end position="218"/>
    </location>
</feature>
<feature type="compositionally biased region" description="Basic and acidic residues" evidence="5">
    <location>
        <begin position="714"/>
        <end position="723"/>
    </location>
</feature>
<dbReference type="AlphaFoldDB" id="A0A9P5U7G7"/>
<comment type="caution">
    <text evidence="7">The sequence shown here is derived from an EMBL/GenBank/DDBJ whole genome shotgun (WGS) entry which is preliminary data.</text>
</comment>
<keyword evidence="3" id="KW-0804">Transcription</keyword>
<feature type="compositionally biased region" description="Polar residues" evidence="5">
    <location>
        <begin position="564"/>
        <end position="581"/>
    </location>
</feature>
<reference evidence="7" key="1">
    <citation type="submission" date="2020-11" db="EMBL/GenBank/DDBJ databases">
        <authorList>
            <consortium name="DOE Joint Genome Institute"/>
            <person name="Ahrendt S."/>
            <person name="Riley R."/>
            <person name="Andreopoulos W."/>
            <person name="Labutti K."/>
            <person name="Pangilinan J."/>
            <person name="Ruiz-Duenas F.J."/>
            <person name="Barrasa J.M."/>
            <person name="Sanchez-Garcia M."/>
            <person name="Camarero S."/>
            <person name="Miyauchi S."/>
            <person name="Serrano A."/>
            <person name="Linde D."/>
            <person name="Babiker R."/>
            <person name="Drula E."/>
            <person name="Ayuso-Fernandez I."/>
            <person name="Pacheco R."/>
            <person name="Padilla G."/>
            <person name="Ferreira P."/>
            <person name="Barriuso J."/>
            <person name="Kellner H."/>
            <person name="Castanera R."/>
            <person name="Alfaro M."/>
            <person name="Ramirez L."/>
            <person name="Pisabarro A.G."/>
            <person name="Kuo A."/>
            <person name="Tritt A."/>
            <person name="Lipzen A."/>
            <person name="He G."/>
            <person name="Yan M."/>
            <person name="Ng V."/>
            <person name="Cullen D."/>
            <person name="Martin F."/>
            <person name="Rosso M.-N."/>
            <person name="Henrissat B."/>
            <person name="Hibbett D."/>
            <person name="Martinez A.T."/>
            <person name="Grigoriev I.V."/>
        </authorList>
    </citation>
    <scope>NUCLEOTIDE SEQUENCE</scope>
    <source>
        <strain evidence="7">AH 40177</strain>
    </source>
</reference>
<feature type="compositionally biased region" description="Polar residues" evidence="5">
    <location>
        <begin position="599"/>
        <end position="609"/>
    </location>
</feature>
<evidence type="ECO:0000256" key="5">
    <source>
        <dbReference type="SAM" id="MobiDB-lite"/>
    </source>
</evidence>
<dbReference type="GO" id="GO:0005634">
    <property type="term" value="C:nucleus"/>
    <property type="evidence" value="ECO:0007669"/>
    <property type="project" value="UniProtKB-SubCell"/>
</dbReference>
<protein>
    <recommendedName>
        <fullName evidence="6">Zinc-finger domain-containing protein</fullName>
    </recommendedName>
</protein>
<feature type="compositionally biased region" description="Basic and acidic residues" evidence="5">
    <location>
        <begin position="694"/>
        <end position="703"/>
    </location>
</feature>
<name>A0A9P5U7G7_9AGAR</name>
<evidence type="ECO:0000313" key="8">
    <source>
        <dbReference type="Proteomes" id="UP000772434"/>
    </source>
</evidence>
<feature type="compositionally biased region" description="Basic and acidic residues" evidence="5">
    <location>
        <begin position="109"/>
        <end position="126"/>
    </location>
</feature>
<dbReference type="InterPro" id="IPR018866">
    <property type="entry name" value="Znf-4CXXC_R1"/>
</dbReference>
<feature type="compositionally biased region" description="Polar residues" evidence="5">
    <location>
        <begin position="452"/>
        <end position="461"/>
    </location>
</feature>
<feature type="compositionally biased region" description="Polar residues" evidence="5">
    <location>
        <begin position="526"/>
        <end position="548"/>
    </location>
</feature>
<comment type="subcellular location">
    <subcellularLocation>
        <location evidence="1">Nucleus</location>
    </subcellularLocation>
</comment>
<dbReference type="Pfam" id="PF10497">
    <property type="entry name" value="zf-4CXXC_R1"/>
    <property type="match status" value="1"/>
</dbReference>
<accession>A0A9P5U7G7</accession>
<keyword evidence="8" id="KW-1185">Reference proteome</keyword>
<sequence>MTPSFPSRGKKPILVPSREASPVRIPGDVLALQKDAHGDELVMLYVGKQWDFMAFPGLFEFEFEDETKGDDPFVQLNLGTNSGSVRTMNTRWIRQSNESRQALLLASGESERERQESPRPVGDGKGKGNFIPPLSLSFSSSSTRLWKGKPLGMDATPGKCFEEYWLPGGDRDHEDDGKDESNILPTLDISSDSDSEDSDSSVDSVSQRPTKALTTSAVTPAVTSSLTSTATGARKEWPEGDLTYYCHQCRRPTTRVYMKCKNEGTKCKIKYCIRCVTQRYPQVEFNTSRTDFTCLRCQGICNCDLCCKKRGDTYLPTKFLFENLDAPFQENTPLKHANLSEREGRVLPVLSAKGKEKEKFVPPSSASARLGKDASRVALGRSKVVITNRRWRRRMDLNIIDVSSDSDNDSDDAGSDSRPTKTSTTALTSTLPTSHSKPKLTSLPKLAKPTLGTPSTASTQRAKLPIPKTNKPTQRPVASGSHSTSTNPTHPSLASFSPPSSLASLLPKASSASAASAHGSGKGSSRFTGSSSTNAAGPSTLKHSTQIGSPAPRLGRNLKEVVQGGSSSGLEGHASASSSRVPSAMGPGPAGPQPSQGSTATESQPTPSHSVLLRKWDEKGAESLTIGEMRELVEALRIKSTEGVVNGLNGTHTTEEEQRQDLESRQQEQHRSQPDDGNDDGKEKKRKRATSGVDKVRSVHTTEEGPLVGPQDLDSLRKDHHRDDEDDDGKKKKRKRASGVENVGSVHTTEEGPVVGPRISILFARIIIAMTKTTMARRRKGNVCQEWRRCGVCILPERVYLWDPRISILFVRIIIAMTKTTMARRKGNARQGWRRRGAWFIPPKRFNPRDARTLTSMTKMTMEKRKGNASLIGQQVINRINVTIVEAGRICCTCTAQTRVF</sequence>
<feature type="region of interest" description="Disordered" evidence="5">
    <location>
        <begin position="106"/>
        <end position="134"/>
    </location>
</feature>
<evidence type="ECO:0000256" key="4">
    <source>
        <dbReference type="ARBA" id="ARBA00023242"/>
    </source>
</evidence>
<feature type="compositionally biased region" description="Low complexity" evidence="5">
    <location>
        <begin position="479"/>
        <end position="525"/>
    </location>
</feature>
<keyword evidence="4" id="KW-0539">Nucleus</keyword>
<dbReference type="OrthoDB" id="298344at2759"/>
<feature type="compositionally biased region" description="Low complexity" evidence="5">
    <location>
        <begin position="416"/>
        <end position="435"/>
    </location>
</feature>
<proteinExistence type="predicted"/>
<keyword evidence="2" id="KW-0805">Transcription regulation</keyword>
<evidence type="ECO:0000256" key="1">
    <source>
        <dbReference type="ARBA" id="ARBA00004123"/>
    </source>
</evidence>
<evidence type="ECO:0000256" key="3">
    <source>
        <dbReference type="ARBA" id="ARBA00023163"/>
    </source>
</evidence>
<dbReference type="Proteomes" id="UP000772434">
    <property type="component" value="Unassembled WGS sequence"/>
</dbReference>
<evidence type="ECO:0000259" key="6">
    <source>
        <dbReference type="Pfam" id="PF10497"/>
    </source>
</evidence>
<feature type="region of interest" description="Disordered" evidence="5">
    <location>
        <begin position="402"/>
        <end position="616"/>
    </location>
</feature>
<feature type="compositionally biased region" description="Low complexity" evidence="5">
    <location>
        <begin position="582"/>
        <end position="598"/>
    </location>
</feature>
<feature type="domain" description="Zinc-finger" evidence="6">
    <location>
        <begin position="245"/>
        <end position="321"/>
    </location>
</feature>
<feature type="compositionally biased region" description="Acidic residues" evidence="5">
    <location>
        <begin position="191"/>
        <end position="200"/>
    </location>
</feature>
<feature type="compositionally biased region" description="Acidic residues" evidence="5">
    <location>
        <begin position="404"/>
        <end position="414"/>
    </location>
</feature>
<feature type="region of interest" description="Disordered" evidence="5">
    <location>
        <begin position="645"/>
        <end position="749"/>
    </location>
</feature>
<organism evidence="7 8">
    <name type="scientific">Rhodocollybia butyracea</name>
    <dbReference type="NCBI Taxonomy" id="206335"/>
    <lineage>
        <taxon>Eukaryota</taxon>
        <taxon>Fungi</taxon>
        <taxon>Dikarya</taxon>
        <taxon>Basidiomycota</taxon>
        <taxon>Agaricomycotina</taxon>
        <taxon>Agaricomycetes</taxon>
        <taxon>Agaricomycetidae</taxon>
        <taxon>Agaricales</taxon>
        <taxon>Marasmiineae</taxon>
        <taxon>Omphalotaceae</taxon>
        <taxon>Rhodocollybia</taxon>
    </lineage>
</organism>
<evidence type="ECO:0000313" key="7">
    <source>
        <dbReference type="EMBL" id="KAF9067878.1"/>
    </source>
</evidence>
<evidence type="ECO:0000256" key="2">
    <source>
        <dbReference type="ARBA" id="ARBA00023015"/>
    </source>
</evidence>
<dbReference type="EMBL" id="JADNRY010000067">
    <property type="protein sequence ID" value="KAF9067878.1"/>
    <property type="molecule type" value="Genomic_DNA"/>
</dbReference>